<dbReference type="GO" id="GO:0022857">
    <property type="term" value="F:transmembrane transporter activity"/>
    <property type="evidence" value="ECO:0007669"/>
    <property type="project" value="InterPro"/>
</dbReference>
<evidence type="ECO:0000256" key="5">
    <source>
        <dbReference type="ARBA" id="ARBA00023136"/>
    </source>
</evidence>
<sequence length="546" mass="59197">MVDAVPLSPAVTLVNEGRPRPTSKARKYVLLIVFCLAQFLDSFNNSALFSAVPALTLSLHINESESSWLFSAFQLTFASFLLVSGKISDLYNPKVAFIVGVAGLGVISTGAGFSNNKIIIIILRAFMGIVASLTIPSALTLLVKVFPEPLEQARAIGIFGGCGAIGNVLGLLIGALFTQYTSWSWVFWFVAIIAIPVGFICVFIIPPQPSGKRDGESQKERFKRLDIIGVSALTIALILFIFALTTGATGSWASAMVIVPLVISFALIGFFIYWETLLPEDGAAVPPKTWFLPNFSVLFGSALLPYFWWTTVFLIYTNLWQSVYHWEIIEAAIHMIPIGVMAFAMSFTGPLSRVISPKWLILTGQGLMMIACVLLALADTPDKYWPMVFPAFVLGSTGAMLTFTHNNIAIFRTGPPSMAGTVGAIVNGALQLGSAIGIAAVTSIETSVEEREGGFDEYHGRAAAFWFLLGIVGLEALMVALFYRRGVERSDDEVEVIGEGEGKVDVETPMTVVEKDTYFEEKKVEEVGVLGGETPVEERSVDVEVI</sequence>
<dbReference type="PROSITE" id="PS50850">
    <property type="entry name" value="MFS"/>
    <property type="match status" value="1"/>
</dbReference>
<feature type="transmembrane region" description="Helical" evidence="6">
    <location>
        <begin position="424"/>
        <end position="444"/>
    </location>
</feature>
<evidence type="ECO:0000256" key="1">
    <source>
        <dbReference type="ARBA" id="ARBA00004141"/>
    </source>
</evidence>
<feature type="transmembrane region" description="Helical" evidence="6">
    <location>
        <begin position="252"/>
        <end position="274"/>
    </location>
</feature>
<feature type="transmembrane region" description="Helical" evidence="6">
    <location>
        <begin position="95"/>
        <end position="113"/>
    </location>
</feature>
<accession>A0A067PTB5</accession>
<reference evidence="9" key="1">
    <citation type="journal article" date="2014" name="Proc. Natl. Acad. Sci. U.S.A.">
        <title>Extensive sampling of basidiomycete genomes demonstrates inadequacy of the white-rot/brown-rot paradigm for wood decay fungi.</title>
        <authorList>
            <person name="Riley R."/>
            <person name="Salamov A.A."/>
            <person name="Brown D.W."/>
            <person name="Nagy L.G."/>
            <person name="Floudas D."/>
            <person name="Held B.W."/>
            <person name="Levasseur A."/>
            <person name="Lombard V."/>
            <person name="Morin E."/>
            <person name="Otillar R."/>
            <person name="Lindquist E.A."/>
            <person name="Sun H."/>
            <person name="LaButti K.M."/>
            <person name="Schmutz J."/>
            <person name="Jabbour D."/>
            <person name="Luo H."/>
            <person name="Baker S.E."/>
            <person name="Pisabarro A.G."/>
            <person name="Walton J.D."/>
            <person name="Blanchette R.A."/>
            <person name="Henrissat B."/>
            <person name="Martin F."/>
            <person name="Cullen D."/>
            <person name="Hibbett D.S."/>
            <person name="Grigoriev I.V."/>
        </authorList>
    </citation>
    <scope>NUCLEOTIDE SEQUENCE [LARGE SCALE GENOMIC DNA]</scope>
    <source>
        <strain evidence="9">MUCL 33604</strain>
    </source>
</reference>
<evidence type="ECO:0000313" key="9">
    <source>
        <dbReference type="Proteomes" id="UP000027265"/>
    </source>
</evidence>
<dbReference type="Gene3D" id="1.20.1250.20">
    <property type="entry name" value="MFS general substrate transporter like domains"/>
    <property type="match status" value="2"/>
</dbReference>
<dbReference type="InterPro" id="IPR011701">
    <property type="entry name" value="MFS"/>
</dbReference>
<feature type="domain" description="Major facilitator superfamily (MFS) profile" evidence="7">
    <location>
        <begin position="30"/>
        <end position="487"/>
    </location>
</feature>
<keyword evidence="2" id="KW-0813">Transport</keyword>
<organism evidence="8 9">
    <name type="scientific">Jaapia argillacea MUCL 33604</name>
    <dbReference type="NCBI Taxonomy" id="933084"/>
    <lineage>
        <taxon>Eukaryota</taxon>
        <taxon>Fungi</taxon>
        <taxon>Dikarya</taxon>
        <taxon>Basidiomycota</taxon>
        <taxon>Agaricomycotina</taxon>
        <taxon>Agaricomycetes</taxon>
        <taxon>Agaricomycetidae</taxon>
        <taxon>Jaapiales</taxon>
        <taxon>Jaapiaceae</taxon>
        <taxon>Jaapia</taxon>
    </lineage>
</organism>
<dbReference type="PANTHER" id="PTHR42718">
    <property type="entry name" value="MAJOR FACILITATOR SUPERFAMILY MULTIDRUG TRANSPORTER MFSC"/>
    <property type="match status" value="1"/>
</dbReference>
<feature type="transmembrane region" description="Helical" evidence="6">
    <location>
        <begin position="119"/>
        <end position="143"/>
    </location>
</feature>
<keyword evidence="9" id="KW-1185">Reference proteome</keyword>
<feature type="transmembrane region" description="Helical" evidence="6">
    <location>
        <begin position="225"/>
        <end position="246"/>
    </location>
</feature>
<name>A0A067PTB5_9AGAM</name>
<keyword evidence="4 6" id="KW-1133">Transmembrane helix</keyword>
<feature type="transmembrane region" description="Helical" evidence="6">
    <location>
        <begin position="67"/>
        <end position="83"/>
    </location>
</feature>
<dbReference type="InParanoid" id="A0A067PTB5"/>
<keyword evidence="5 6" id="KW-0472">Membrane</keyword>
<proteinExistence type="predicted"/>
<evidence type="ECO:0000256" key="2">
    <source>
        <dbReference type="ARBA" id="ARBA00022448"/>
    </source>
</evidence>
<feature type="transmembrane region" description="Helical" evidence="6">
    <location>
        <begin position="359"/>
        <end position="378"/>
    </location>
</feature>
<evidence type="ECO:0000259" key="7">
    <source>
        <dbReference type="PROSITE" id="PS50850"/>
    </source>
</evidence>
<dbReference type="Proteomes" id="UP000027265">
    <property type="component" value="Unassembled WGS sequence"/>
</dbReference>
<evidence type="ECO:0000256" key="4">
    <source>
        <dbReference type="ARBA" id="ARBA00022989"/>
    </source>
</evidence>
<feature type="transmembrane region" description="Helical" evidence="6">
    <location>
        <begin position="384"/>
        <end position="403"/>
    </location>
</feature>
<dbReference type="SUPFAM" id="SSF103473">
    <property type="entry name" value="MFS general substrate transporter"/>
    <property type="match status" value="2"/>
</dbReference>
<evidence type="ECO:0000256" key="6">
    <source>
        <dbReference type="SAM" id="Phobius"/>
    </source>
</evidence>
<comment type="subcellular location">
    <subcellularLocation>
        <location evidence="1">Membrane</location>
        <topology evidence="1">Multi-pass membrane protein</topology>
    </subcellularLocation>
</comment>
<feature type="transmembrane region" description="Helical" evidence="6">
    <location>
        <begin position="328"/>
        <end position="347"/>
    </location>
</feature>
<feature type="transmembrane region" description="Helical" evidence="6">
    <location>
        <begin position="295"/>
        <end position="316"/>
    </location>
</feature>
<dbReference type="OrthoDB" id="440755at2759"/>
<dbReference type="EMBL" id="KL197718">
    <property type="protein sequence ID" value="KDQ57949.1"/>
    <property type="molecule type" value="Genomic_DNA"/>
</dbReference>
<dbReference type="InterPro" id="IPR036259">
    <property type="entry name" value="MFS_trans_sf"/>
</dbReference>
<feature type="transmembrane region" description="Helical" evidence="6">
    <location>
        <begin position="183"/>
        <end position="205"/>
    </location>
</feature>
<feature type="transmembrane region" description="Helical" evidence="6">
    <location>
        <begin position="28"/>
        <end position="47"/>
    </location>
</feature>
<evidence type="ECO:0000313" key="8">
    <source>
        <dbReference type="EMBL" id="KDQ57949.1"/>
    </source>
</evidence>
<dbReference type="InterPro" id="IPR020846">
    <property type="entry name" value="MFS_dom"/>
</dbReference>
<dbReference type="Pfam" id="PF07690">
    <property type="entry name" value="MFS_1"/>
    <property type="match status" value="1"/>
</dbReference>
<protein>
    <recommendedName>
        <fullName evidence="7">Major facilitator superfamily (MFS) profile domain-containing protein</fullName>
    </recommendedName>
</protein>
<dbReference type="PANTHER" id="PTHR42718:SF9">
    <property type="entry name" value="MAJOR FACILITATOR SUPERFAMILY MULTIDRUG TRANSPORTER MFSC"/>
    <property type="match status" value="1"/>
</dbReference>
<evidence type="ECO:0000256" key="3">
    <source>
        <dbReference type="ARBA" id="ARBA00022692"/>
    </source>
</evidence>
<keyword evidence="3 6" id="KW-0812">Transmembrane</keyword>
<dbReference type="AlphaFoldDB" id="A0A067PTB5"/>
<dbReference type="HOGENOM" id="CLU_000960_27_1_1"/>
<dbReference type="GO" id="GO:0016020">
    <property type="term" value="C:membrane"/>
    <property type="evidence" value="ECO:0007669"/>
    <property type="project" value="UniProtKB-SubCell"/>
</dbReference>
<gene>
    <name evidence="8" type="ORF">JAAARDRAFT_193433</name>
</gene>
<feature type="transmembrane region" description="Helical" evidence="6">
    <location>
        <begin position="464"/>
        <end position="483"/>
    </location>
</feature>
<feature type="transmembrane region" description="Helical" evidence="6">
    <location>
        <begin position="155"/>
        <end position="177"/>
    </location>
</feature>
<dbReference type="STRING" id="933084.A0A067PTB5"/>